<comment type="caution">
    <text evidence="4">The sequence shown here is derived from an EMBL/GenBank/DDBJ whole genome shotgun (WGS) entry which is preliminary data.</text>
</comment>
<dbReference type="InterPro" id="IPR001841">
    <property type="entry name" value="Znf_RING"/>
</dbReference>
<keyword evidence="2" id="KW-0175">Coiled coil</keyword>
<dbReference type="EMBL" id="JBHFFA010000002">
    <property type="protein sequence ID" value="KAL2644387.1"/>
    <property type="molecule type" value="Genomic_DNA"/>
</dbReference>
<dbReference type="AlphaFoldDB" id="A0ABD1ZDG0"/>
<dbReference type="SUPFAM" id="SSF57850">
    <property type="entry name" value="RING/U-box"/>
    <property type="match status" value="1"/>
</dbReference>
<feature type="coiled-coil region" evidence="2">
    <location>
        <begin position="4"/>
        <end position="45"/>
    </location>
</feature>
<keyword evidence="5" id="KW-1185">Reference proteome</keyword>
<name>A0ABD1ZDG0_9MARC</name>
<dbReference type="PROSITE" id="PS50089">
    <property type="entry name" value="ZF_RING_2"/>
    <property type="match status" value="1"/>
</dbReference>
<keyword evidence="1" id="KW-0479">Metal-binding</keyword>
<organism evidence="4 5">
    <name type="scientific">Riccia fluitans</name>
    <dbReference type="NCBI Taxonomy" id="41844"/>
    <lineage>
        <taxon>Eukaryota</taxon>
        <taxon>Viridiplantae</taxon>
        <taxon>Streptophyta</taxon>
        <taxon>Embryophyta</taxon>
        <taxon>Marchantiophyta</taxon>
        <taxon>Marchantiopsida</taxon>
        <taxon>Marchantiidae</taxon>
        <taxon>Marchantiales</taxon>
        <taxon>Ricciaceae</taxon>
        <taxon>Riccia</taxon>
    </lineage>
</organism>
<sequence>MKEKQLLEERLHQANEQISSLQLRIEHVENVKARLEEDSATQNRKLFLKETKIECLMAKLQAKELTLEDEVSRSAKNYTAEEVETLREANRASIETERRLREELSAVRKQLVANASKDVCRICFTNARDALHLPCSHVQYCVQCLKVMMQDKQPCPSYGRAITGFVRYNPAL</sequence>
<proteinExistence type="predicted"/>
<evidence type="ECO:0000313" key="4">
    <source>
        <dbReference type="EMBL" id="KAL2644387.1"/>
    </source>
</evidence>
<feature type="domain" description="RING-type" evidence="3">
    <location>
        <begin position="120"/>
        <end position="156"/>
    </location>
</feature>
<keyword evidence="1" id="KW-0862">Zinc</keyword>
<dbReference type="InterPro" id="IPR013083">
    <property type="entry name" value="Znf_RING/FYVE/PHD"/>
</dbReference>
<keyword evidence="1" id="KW-0863">Zinc-finger</keyword>
<evidence type="ECO:0000259" key="3">
    <source>
        <dbReference type="PROSITE" id="PS50089"/>
    </source>
</evidence>
<reference evidence="4 5" key="1">
    <citation type="submission" date="2024-09" db="EMBL/GenBank/DDBJ databases">
        <title>Chromosome-scale assembly of Riccia fluitans.</title>
        <authorList>
            <person name="Paukszto L."/>
            <person name="Sawicki J."/>
            <person name="Karawczyk K."/>
            <person name="Piernik-Szablinska J."/>
            <person name="Szczecinska M."/>
            <person name="Mazdziarz M."/>
        </authorList>
    </citation>
    <scope>NUCLEOTIDE SEQUENCE [LARGE SCALE GENOMIC DNA]</scope>
    <source>
        <strain evidence="4">Rf_01</strain>
        <tissue evidence="4">Aerial parts of the thallus</tissue>
    </source>
</reference>
<evidence type="ECO:0000256" key="2">
    <source>
        <dbReference type="SAM" id="Coils"/>
    </source>
</evidence>
<gene>
    <name evidence="4" type="ORF">R1flu_011974</name>
</gene>
<evidence type="ECO:0000256" key="1">
    <source>
        <dbReference type="PROSITE-ProRule" id="PRU00175"/>
    </source>
</evidence>
<dbReference type="Pfam" id="PF13920">
    <property type="entry name" value="zf-C3HC4_3"/>
    <property type="match status" value="1"/>
</dbReference>
<dbReference type="Proteomes" id="UP001605036">
    <property type="component" value="Unassembled WGS sequence"/>
</dbReference>
<evidence type="ECO:0000313" key="5">
    <source>
        <dbReference type="Proteomes" id="UP001605036"/>
    </source>
</evidence>
<dbReference type="Gene3D" id="3.30.40.10">
    <property type="entry name" value="Zinc/RING finger domain, C3HC4 (zinc finger)"/>
    <property type="match status" value="1"/>
</dbReference>
<accession>A0ABD1ZDG0</accession>
<dbReference type="GO" id="GO:0008270">
    <property type="term" value="F:zinc ion binding"/>
    <property type="evidence" value="ECO:0007669"/>
    <property type="project" value="UniProtKB-KW"/>
</dbReference>
<protein>
    <recommendedName>
        <fullName evidence="3">RING-type domain-containing protein</fullName>
    </recommendedName>
</protein>